<dbReference type="Pfam" id="PF16119">
    <property type="entry name" value="DUF4835"/>
    <property type="match status" value="1"/>
</dbReference>
<name>A0A644U0J0_9ZZZZ</name>
<protein>
    <recommendedName>
        <fullName evidence="3">DUF4835 domain-containing protein</fullName>
    </recommendedName>
</protein>
<dbReference type="AlphaFoldDB" id="A0A644U0J0"/>
<dbReference type="InterPro" id="IPR032274">
    <property type="entry name" value="DUF4835"/>
</dbReference>
<feature type="region of interest" description="Disordered" evidence="1">
    <location>
        <begin position="308"/>
        <end position="331"/>
    </location>
</feature>
<proteinExistence type="predicted"/>
<gene>
    <name evidence="2" type="ORF">SDC9_18538</name>
</gene>
<organism evidence="2">
    <name type="scientific">bioreactor metagenome</name>
    <dbReference type="NCBI Taxonomy" id="1076179"/>
    <lineage>
        <taxon>unclassified sequences</taxon>
        <taxon>metagenomes</taxon>
        <taxon>ecological metagenomes</taxon>
    </lineage>
</organism>
<sequence length="331" mass="38658">MKNIFLIFTFLIFSSVLFSQEFKIQVSVSSTVQGTDRKIYESMQTALNDFINNRKWTNFNYKTEEKIEGSISILVKDRPSQEDFKADYISIQLRRPVYNSSYTTTMLNSQETDYFFKYVEGAPLEFEENTYYDNLTSTIAFYLYYFLALDAASFSPNGGAPYFRICQNIVTAAQKSAQKGWKSFENQKNKYWISENYNNPAYRSMHDVWYNYHLLGLDRMASDNQVEARNSILTALEALQKTNREKTQLICVQQFVDAKADEIVQIFKEAPSLEKERVITIMCEINPANTNKYEQIRAAQNNQLNNQFNTRSEGDYNNTTNNPYNRSDIKF</sequence>
<dbReference type="EMBL" id="VSSQ01000068">
    <property type="protein sequence ID" value="MPL72748.1"/>
    <property type="molecule type" value="Genomic_DNA"/>
</dbReference>
<evidence type="ECO:0008006" key="3">
    <source>
        <dbReference type="Google" id="ProtNLM"/>
    </source>
</evidence>
<evidence type="ECO:0000313" key="2">
    <source>
        <dbReference type="EMBL" id="MPL72748.1"/>
    </source>
</evidence>
<accession>A0A644U0J0</accession>
<feature type="compositionally biased region" description="Polar residues" evidence="1">
    <location>
        <begin position="315"/>
        <end position="325"/>
    </location>
</feature>
<evidence type="ECO:0000256" key="1">
    <source>
        <dbReference type="SAM" id="MobiDB-lite"/>
    </source>
</evidence>
<reference evidence="2" key="1">
    <citation type="submission" date="2019-08" db="EMBL/GenBank/DDBJ databases">
        <authorList>
            <person name="Kucharzyk K."/>
            <person name="Murdoch R.W."/>
            <person name="Higgins S."/>
            <person name="Loffler F."/>
        </authorList>
    </citation>
    <scope>NUCLEOTIDE SEQUENCE</scope>
</reference>
<comment type="caution">
    <text evidence="2">The sequence shown here is derived from an EMBL/GenBank/DDBJ whole genome shotgun (WGS) entry which is preliminary data.</text>
</comment>